<dbReference type="SUPFAM" id="SSF88659">
    <property type="entry name" value="Sigma3 and sigma4 domains of RNA polymerase sigma factors"/>
    <property type="match status" value="1"/>
</dbReference>
<feature type="domain" description="RNA polymerase sigma factor 70 region 4 type 2" evidence="7">
    <location>
        <begin position="106"/>
        <end position="156"/>
    </location>
</feature>
<dbReference type="PANTHER" id="PTHR43133:SF8">
    <property type="entry name" value="RNA POLYMERASE SIGMA FACTOR HI_1459-RELATED"/>
    <property type="match status" value="1"/>
</dbReference>
<dbReference type="RefSeq" id="WP_311368782.1">
    <property type="nucleotide sequence ID" value="NZ_JAVRHX010000002.1"/>
</dbReference>
<reference evidence="8 9" key="1">
    <citation type="submission" date="2023-09" db="EMBL/GenBank/DDBJ databases">
        <authorList>
            <person name="Rey-Velasco X."/>
        </authorList>
    </citation>
    <scope>NUCLEOTIDE SEQUENCE [LARGE SCALE GENOMIC DNA]</scope>
    <source>
        <strain evidence="8 9">P117</strain>
    </source>
</reference>
<protein>
    <submittedName>
        <fullName evidence="8">RNA polymerase sigma factor</fullName>
    </submittedName>
</protein>
<evidence type="ECO:0000256" key="1">
    <source>
        <dbReference type="ARBA" id="ARBA00010641"/>
    </source>
</evidence>
<comment type="similarity">
    <text evidence="1">Belongs to the sigma-70 factor family. ECF subfamily.</text>
</comment>
<dbReference type="CDD" id="cd06171">
    <property type="entry name" value="Sigma70_r4"/>
    <property type="match status" value="1"/>
</dbReference>
<keyword evidence="9" id="KW-1185">Reference proteome</keyword>
<organism evidence="8 9">
    <name type="scientific">Glaciecola petra</name>
    <dbReference type="NCBI Taxonomy" id="3075602"/>
    <lineage>
        <taxon>Bacteria</taxon>
        <taxon>Pseudomonadati</taxon>
        <taxon>Pseudomonadota</taxon>
        <taxon>Gammaproteobacteria</taxon>
        <taxon>Alteromonadales</taxon>
        <taxon>Alteromonadaceae</taxon>
        <taxon>Glaciecola</taxon>
    </lineage>
</organism>
<dbReference type="Pfam" id="PF08281">
    <property type="entry name" value="Sigma70_r4_2"/>
    <property type="match status" value="1"/>
</dbReference>
<dbReference type="Gene3D" id="1.10.10.10">
    <property type="entry name" value="Winged helix-like DNA-binding domain superfamily/Winged helix DNA-binding domain"/>
    <property type="match status" value="1"/>
</dbReference>
<gene>
    <name evidence="8" type="ORF">RM552_10485</name>
</gene>
<evidence type="ECO:0000259" key="6">
    <source>
        <dbReference type="Pfam" id="PF04542"/>
    </source>
</evidence>
<dbReference type="Proteomes" id="UP001253545">
    <property type="component" value="Unassembled WGS sequence"/>
</dbReference>
<evidence type="ECO:0000256" key="5">
    <source>
        <dbReference type="ARBA" id="ARBA00023163"/>
    </source>
</evidence>
<name>A0ABU2ZRL7_9ALTE</name>
<evidence type="ECO:0000259" key="7">
    <source>
        <dbReference type="Pfam" id="PF08281"/>
    </source>
</evidence>
<keyword evidence="3" id="KW-0731">Sigma factor</keyword>
<evidence type="ECO:0000256" key="3">
    <source>
        <dbReference type="ARBA" id="ARBA00023082"/>
    </source>
</evidence>
<evidence type="ECO:0000313" key="9">
    <source>
        <dbReference type="Proteomes" id="UP001253545"/>
    </source>
</evidence>
<dbReference type="Pfam" id="PF04542">
    <property type="entry name" value="Sigma70_r2"/>
    <property type="match status" value="1"/>
</dbReference>
<dbReference type="PANTHER" id="PTHR43133">
    <property type="entry name" value="RNA POLYMERASE ECF-TYPE SIGMA FACTO"/>
    <property type="match status" value="1"/>
</dbReference>
<dbReference type="SUPFAM" id="SSF88946">
    <property type="entry name" value="Sigma2 domain of RNA polymerase sigma factors"/>
    <property type="match status" value="1"/>
</dbReference>
<keyword evidence="4" id="KW-0238">DNA-binding</keyword>
<evidence type="ECO:0000256" key="2">
    <source>
        <dbReference type="ARBA" id="ARBA00023015"/>
    </source>
</evidence>
<comment type="caution">
    <text evidence="8">The sequence shown here is derived from an EMBL/GenBank/DDBJ whole genome shotgun (WGS) entry which is preliminary data.</text>
</comment>
<keyword evidence="2" id="KW-0805">Transcription regulation</keyword>
<dbReference type="InterPro" id="IPR036388">
    <property type="entry name" value="WH-like_DNA-bd_sf"/>
</dbReference>
<dbReference type="InterPro" id="IPR013249">
    <property type="entry name" value="RNA_pol_sigma70_r4_t2"/>
</dbReference>
<dbReference type="InterPro" id="IPR013325">
    <property type="entry name" value="RNA_pol_sigma_r2"/>
</dbReference>
<accession>A0ABU2ZRL7</accession>
<dbReference type="InterPro" id="IPR013324">
    <property type="entry name" value="RNA_pol_sigma_r3/r4-like"/>
</dbReference>
<dbReference type="EMBL" id="JAVRHX010000002">
    <property type="protein sequence ID" value="MDT0595272.1"/>
    <property type="molecule type" value="Genomic_DNA"/>
</dbReference>
<sequence length="165" mass="18603">MKELADLVKDAFKLATKIVGEPADAEDILQDAAALALSYKTAPSHQSPDFRPWFYKVVRNKSIDKLRQNKRQAANKISNEAEQEAFNSKVFNPESGLIIEEQKALLNQALQDIDIKYREIIMLKDYHDFSYQQIAEILGIAKGSVMSRLHRARAALGNKLITLSS</sequence>
<evidence type="ECO:0000256" key="4">
    <source>
        <dbReference type="ARBA" id="ARBA00023125"/>
    </source>
</evidence>
<evidence type="ECO:0000313" key="8">
    <source>
        <dbReference type="EMBL" id="MDT0595272.1"/>
    </source>
</evidence>
<dbReference type="InterPro" id="IPR039425">
    <property type="entry name" value="RNA_pol_sigma-70-like"/>
</dbReference>
<feature type="domain" description="RNA polymerase sigma-70 region 2" evidence="6">
    <location>
        <begin position="9"/>
        <end position="71"/>
    </location>
</feature>
<dbReference type="NCBIfam" id="TIGR02937">
    <property type="entry name" value="sigma70-ECF"/>
    <property type="match status" value="1"/>
</dbReference>
<dbReference type="Gene3D" id="1.10.1740.10">
    <property type="match status" value="1"/>
</dbReference>
<dbReference type="InterPro" id="IPR014284">
    <property type="entry name" value="RNA_pol_sigma-70_dom"/>
</dbReference>
<dbReference type="InterPro" id="IPR007627">
    <property type="entry name" value="RNA_pol_sigma70_r2"/>
</dbReference>
<proteinExistence type="inferred from homology"/>
<keyword evidence="5" id="KW-0804">Transcription</keyword>